<dbReference type="GO" id="GO:0008408">
    <property type="term" value="F:3'-5' exonuclease activity"/>
    <property type="evidence" value="ECO:0007669"/>
    <property type="project" value="TreeGrafter"/>
</dbReference>
<proteinExistence type="predicted"/>
<feature type="domain" description="Exonuclease" evidence="4">
    <location>
        <begin position="1"/>
        <end position="99"/>
    </location>
</feature>
<dbReference type="SUPFAM" id="SSF53098">
    <property type="entry name" value="Ribonuclease H-like"/>
    <property type="match status" value="1"/>
</dbReference>
<dbReference type="EMBL" id="UINC01084227">
    <property type="protein sequence ID" value="SVC30678.1"/>
    <property type="molecule type" value="Genomic_DNA"/>
</dbReference>
<dbReference type="InterPro" id="IPR036397">
    <property type="entry name" value="RNaseH_sf"/>
</dbReference>
<dbReference type="AlphaFoldDB" id="A0A382L134"/>
<feature type="non-terminal residue" evidence="5">
    <location>
        <position position="191"/>
    </location>
</feature>
<dbReference type="Gene3D" id="3.30.420.10">
    <property type="entry name" value="Ribonuclease H-like superfamily/Ribonuclease H"/>
    <property type="match status" value="1"/>
</dbReference>
<sequence length="191" mass="21341">MVENAPSINDALPDFMKFIGSTPLVAQNINFDYNFINKYLKGSNYPFSEIPLYDTLSLARGFIYFYNSFSLGSLCDYYGIKIENAHRASADALCTGKLFVYLLQEALSKPLTLIQRIENLFSNSEVYNSKLFTNIIKASVRLNSIDGLMSSPVEHNISDNTFEFTGSSNIVIPESPKEWLAEGGAVSVNWS</sequence>
<keyword evidence="1" id="KW-0540">Nuclease</keyword>
<keyword evidence="2" id="KW-0378">Hydrolase</keyword>
<evidence type="ECO:0000256" key="1">
    <source>
        <dbReference type="ARBA" id="ARBA00022722"/>
    </source>
</evidence>
<evidence type="ECO:0000313" key="5">
    <source>
        <dbReference type="EMBL" id="SVC30678.1"/>
    </source>
</evidence>
<organism evidence="5">
    <name type="scientific">marine metagenome</name>
    <dbReference type="NCBI Taxonomy" id="408172"/>
    <lineage>
        <taxon>unclassified sequences</taxon>
        <taxon>metagenomes</taxon>
        <taxon>ecological metagenomes</taxon>
    </lineage>
</organism>
<dbReference type="InterPro" id="IPR013520">
    <property type="entry name" value="Ribonucl_H"/>
</dbReference>
<keyword evidence="3" id="KW-0269">Exonuclease</keyword>
<evidence type="ECO:0000256" key="2">
    <source>
        <dbReference type="ARBA" id="ARBA00022801"/>
    </source>
</evidence>
<dbReference type="GO" id="GO:0005829">
    <property type="term" value="C:cytosol"/>
    <property type="evidence" value="ECO:0007669"/>
    <property type="project" value="TreeGrafter"/>
</dbReference>
<reference evidence="5" key="1">
    <citation type="submission" date="2018-05" db="EMBL/GenBank/DDBJ databases">
        <authorList>
            <person name="Lanie J.A."/>
            <person name="Ng W.-L."/>
            <person name="Kazmierczak K.M."/>
            <person name="Andrzejewski T.M."/>
            <person name="Davidsen T.M."/>
            <person name="Wayne K.J."/>
            <person name="Tettelin H."/>
            <person name="Glass J.I."/>
            <person name="Rusch D."/>
            <person name="Podicherti R."/>
            <person name="Tsui H.-C.T."/>
            <person name="Winkler M.E."/>
        </authorList>
    </citation>
    <scope>NUCLEOTIDE SEQUENCE</scope>
</reference>
<name>A0A382L134_9ZZZZ</name>
<evidence type="ECO:0000259" key="4">
    <source>
        <dbReference type="Pfam" id="PF00929"/>
    </source>
</evidence>
<gene>
    <name evidence="5" type="ORF">METZ01_LOCUS283532</name>
</gene>
<accession>A0A382L134</accession>
<protein>
    <recommendedName>
        <fullName evidence="4">Exonuclease domain-containing protein</fullName>
    </recommendedName>
</protein>
<dbReference type="PANTHER" id="PTHR30231">
    <property type="entry name" value="DNA POLYMERASE III SUBUNIT EPSILON"/>
    <property type="match status" value="1"/>
</dbReference>
<dbReference type="GO" id="GO:0003676">
    <property type="term" value="F:nucleic acid binding"/>
    <property type="evidence" value="ECO:0007669"/>
    <property type="project" value="InterPro"/>
</dbReference>
<dbReference type="Pfam" id="PF00929">
    <property type="entry name" value="RNase_T"/>
    <property type="match status" value="1"/>
</dbReference>
<evidence type="ECO:0000256" key="3">
    <source>
        <dbReference type="ARBA" id="ARBA00022839"/>
    </source>
</evidence>
<dbReference type="InterPro" id="IPR012337">
    <property type="entry name" value="RNaseH-like_sf"/>
</dbReference>
<dbReference type="CDD" id="cd06127">
    <property type="entry name" value="DEDDh"/>
    <property type="match status" value="1"/>
</dbReference>
<dbReference type="PANTHER" id="PTHR30231:SF4">
    <property type="entry name" value="PROTEIN NEN2"/>
    <property type="match status" value="1"/>
</dbReference>